<keyword evidence="5 7" id="KW-1133">Transmembrane helix</keyword>
<protein>
    <submittedName>
        <fullName evidence="9">ABC transporter permease</fullName>
    </submittedName>
</protein>
<evidence type="ECO:0000313" key="9">
    <source>
        <dbReference type="EMBL" id="HBP28693.1"/>
    </source>
</evidence>
<keyword evidence="2 7" id="KW-0813">Transport</keyword>
<dbReference type="GO" id="GO:0055085">
    <property type="term" value="P:transmembrane transport"/>
    <property type="evidence" value="ECO:0007669"/>
    <property type="project" value="InterPro"/>
</dbReference>
<feature type="transmembrane region" description="Helical" evidence="7">
    <location>
        <begin position="69"/>
        <end position="96"/>
    </location>
</feature>
<evidence type="ECO:0000256" key="1">
    <source>
        <dbReference type="ARBA" id="ARBA00004651"/>
    </source>
</evidence>
<accession>A0A356LCH4</accession>
<feature type="transmembrane region" description="Helical" evidence="7">
    <location>
        <begin position="30"/>
        <end position="49"/>
    </location>
</feature>
<feature type="transmembrane region" description="Helical" evidence="7">
    <location>
        <begin position="108"/>
        <end position="132"/>
    </location>
</feature>
<keyword evidence="6 7" id="KW-0472">Membrane</keyword>
<gene>
    <name evidence="9" type="ORF">DD666_04685</name>
</gene>
<dbReference type="PANTHER" id="PTHR30193">
    <property type="entry name" value="ABC TRANSPORTER PERMEASE PROTEIN"/>
    <property type="match status" value="1"/>
</dbReference>
<evidence type="ECO:0000256" key="2">
    <source>
        <dbReference type="ARBA" id="ARBA00022448"/>
    </source>
</evidence>
<sequence length="296" mass="33382">MNTMTKIDEVAAGGSRARISTISAWGAARYLFLLPYLLIFFAFVVYPIAYGISLGSNPDTYADLFADPIFQIAAFNTVVFVLVAVNIKMLLALLISGFFLNEQRWIKALGLIFILAWAVPSISTIFSIKWMLNPEWGMLNSFLFNQFQIMGPSWLTERWLAFGSAVVVHIWKYLPFWTLILLAGRMTIPGELYEAANVDGASAWQRFRFITFPSIGLLYVSATTLSMIWTLGDFNSIYLLTGGGPADRTQVLATLGMRYLRMDRVDMAIAAVIVAMPFIVPMMWFMMKYLSKESRT</sequence>
<dbReference type="PANTHER" id="PTHR30193:SF37">
    <property type="entry name" value="INNER MEMBRANE ABC TRANSPORTER PERMEASE PROTEIN YCJO"/>
    <property type="match status" value="1"/>
</dbReference>
<dbReference type="InterPro" id="IPR051393">
    <property type="entry name" value="ABC_transporter_permease"/>
</dbReference>
<evidence type="ECO:0000256" key="7">
    <source>
        <dbReference type="RuleBase" id="RU363032"/>
    </source>
</evidence>
<comment type="subcellular location">
    <subcellularLocation>
        <location evidence="1 7">Cell membrane</location>
        <topology evidence="1 7">Multi-pass membrane protein</topology>
    </subcellularLocation>
</comment>
<dbReference type="CDD" id="cd06261">
    <property type="entry name" value="TM_PBP2"/>
    <property type="match status" value="1"/>
</dbReference>
<name>A0A356LCH4_9BURK</name>
<keyword evidence="4 7" id="KW-0812">Transmembrane</keyword>
<dbReference type="EMBL" id="DOEK01000008">
    <property type="protein sequence ID" value="HBP28693.1"/>
    <property type="molecule type" value="Genomic_DNA"/>
</dbReference>
<evidence type="ECO:0000313" key="10">
    <source>
        <dbReference type="Proteomes" id="UP000264036"/>
    </source>
</evidence>
<dbReference type="GO" id="GO:0005886">
    <property type="term" value="C:plasma membrane"/>
    <property type="evidence" value="ECO:0007669"/>
    <property type="project" value="UniProtKB-SubCell"/>
</dbReference>
<feature type="transmembrane region" description="Helical" evidence="7">
    <location>
        <begin position="159"/>
        <end position="183"/>
    </location>
</feature>
<proteinExistence type="inferred from homology"/>
<keyword evidence="3" id="KW-1003">Cell membrane</keyword>
<evidence type="ECO:0000256" key="4">
    <source>
        <dbReference type="ARBA" id="ARBA00022692"/>
    </source>
</evidence>
<comment type="caution">
    <text evidence="9">The sequence shown here is derived from an EMBL/GenBank/DDBJ whole genome shotgun (WGS) entry which is preliminary data.</text>
</comment>
<feature type="domain" description="ABC transmembrane type-1" evidence="8">
    <location>
        <begin position="74"/>
        <end position="284"/>
    </location>
</feature>
<feature type="transmembrane region" description="Helical" evidence="7">
    <location>
        <begin position="209"/>
        <end position="231"/>
    </location>
</feature>
<evidence type="ECO:0000256" key="6">
    <source>
        <dbReference type="ARBA" id="ARBA00023136"/>
    </source>
</evidence>
<dbReference type="Gene3D" id="1.10.3720.10">
    <property type="entry name" value="MetI-like"/>
    <property type="match status" value="1"/>
</dbReference>
<dbReference type="InterPro" id="IPR035906">
    <property type="entry name" value="MetI-like_sf"/>
</dbReference>
<dbReference type="Pfam" id="PF00528">
    <property type="entry name" value="BPD_transp_1"/>
    <property type="match status" value="1"/>
</dbReference>
<reference evidence="9 10" key="1">
    <citation type="journal article" date="2018" name="Nat. Biotechnol.">
        <title>A standardized bacterial taxonomy based on genome phylogeny substantially revises the tree of life.</title>
        <authorList>
            <person name="Parks D.H."/>
            <person name="Chuvochina M."/>
            <person name="Waite D.W."/>
            <person name="Rinke C."/>
            <person name="Skarshewski A."/>
            <person name="Chaumeil P.A."/>
            <person name="Hugenholtz P."/>
        </authorList>
    </citation>
    <scope>NUCLEOTIDE SEQUENCE [LARGE SCALE GENOMIC DNA]</scope>
    <source>
        <strain evidence="9">UBA10707</strain>
    </source>
</reference>
<evidence type="ECO:0000259" key="8">
    <source>
        <dbReference type="PROSITE" id="PS50928"/>
    </source>
</evidence>
<evidence type="ECO:0000256" key="5">
    <source>
        <dbReference type="ARBA" id="ARBA00022989"/>
    </source>
</evidence>
<feature type="transmembrane region" description="Helical" evidence="7">
    <location>
        <begin position="267"/>
        <end position="287"/>
    </location>
</feature>
<dbReference type="AlphaFoldDB" id="A0A356LCH4"/>
<organism evidence="9 10">
    <name type="scientific">Advenella kashmirensis</name>
    <dbReference type="NCBI Taxonomy" id="310575"/>
    <lineage>
        <taxon>Bacteria</taxon>
        <taxon>Pseudomonadati</taxon>
        <taxon>Pseudomonadota</taxon>
        <taxon>Betaproteobacteria</taxon>
        <taxon>Burkholderiales</taxon>
        <taxon>Alcaligenaceae</taxon>
    </lineage>
</organism>
<comment type="similarity">
    <text evidence="7">Belongs to the binding-protein-dependent transport system permease family.</text>
</comment>
<evidence type="ECO:0000256" key="3">
    <source>
        <dbReference type="ARBA" id="ARBA00022475"/>
    </source>
</evidence>
<dbReference type="InterPro" id="IPR000515">
    <property type="entry name" value="MetI-like"/>
</dbReference>
<dbReference type="SUPFAM" id="SSF161098">
    <property type="entry name" value="MetI-like"/>
    <property type="match status" value="1"/>
</dbReference>
<dbReference type="Proteomes" id="UP000264036">
    <property type="component" value="Unassembled WGS sequence"/>
</dbReference>
<dbReference type="PROSITE" id="PS50928">
    <property type="entry name" value="ABC_TM1"/>
    <property type="match status" value="1"/>
</dbReference>